<dbReference type="Pfam" id="PF03055">
    <property type="entry name" value="RPE65"/>
    <property type="match status" value="1"/>
</dbReference>
<comment type="cofactor">
    <cofactor evidence="5">
        <name>Fe(2+)</name>
        <dbReference type="ChEBI" id="CHEBI:29033"/>
    </cofactor>
    <text evidence="5">Binds 1 Fe(2+) ion per subunit.</text>
</comment>
<keyword evidence="7" id="KW-0223">Dioxygenase</keyword>
<reference evidence="7 8" key="1">
    <citation type="journal article" date="2016" name="Proc. Natl. Acad. Sci. U.S.A.">
        <title>Lipid metabolic changes in an early divergent fungus govern the establishment of a mutualistic symbiosis with endobacteria.</title>
        <authorList>
            <person name="Lastovetsky O.A."/>
            <person name="Gaspar M.L."/>
            <person name="Mondo S.J."/>
            <person name="LaButti K.M."/>
            <person name="Sandor L."/>
            <person name="Grigoriev I.V."/>
            <person name="Henry S.A."/>
            <person name="Pawlowska T.E."/>
        </authorList>
    </citation>
    <scope>NUCLEOTIDE SEQUENCE [LARGE SCALE GENOMIC DNA]</scope>
    <source>
        <strain evidence="7 8">ATCC 11559</strain>
    </source>
</reference>
<feature type="binding site" evidence="5">
    <location>
        <position position="299"/>
    </location>
    <ligand>
        <name>Fe cation</name>
        <dbReference type="ChEBI" id="CHEBI:24875"/>
        <note>catalytic</note>
    </ligand>
</feature>
<evidence type="ECO:0000313" key="7">
    <source>
        <dbReference type="EMBL" id="ORE16808.1"/>
    </source>
</evidence>
<dbReference type="Proteomes" id="UP000242381">
    <property type="component" value="Unassembled WGS sequence"/>
</dbReference>
<dbReference type="InterPro" id="IPR004294">
    <property type="entry name" value="Carotenoid_Oase"/>
</dbReference>
<keyword evidence="3" id="KW-0560">Oxidoreductase</keyword>
<evidence type="ECO:0000256" key="4">
    <source>
        <dbReference type="ARBA" id="ARBA00023004"/>
    </source>
</evidence>
<feature type="region of interest" description="Disordered" evidence="6">
    <location>
        <begin position="1"/>
        <end position="25"/>
    </location>
</feature>
<evidence type="ECO:0000256" key="5">
    <source>
        <dbReference type="PIRSR" id="PIRSR604294-1"/>
    </source>
</evidence>
<dbReference type="EMBL" id="KV921374">
    <property type="protein sequence ID" value="ORE16808.1"/>
    <property type="molecule type" value="Genomic_DNA"/>
</dbReference>
<dbReference type="OMA" id="SCMAFHR"/>
<evidence type="ECO:0000256" key="2">
    <source>
        <dbReference type="ARBA" id="ARBA00022723"/>
    </source>
</evidence>
<feature type="binding site" evidence="5">
    <location>
        <position position="618"/>
    </location>
    <ligand>
        <name>Fe cation</name>
        <dbReference type="ChEBI" id="CHEBI:24875"/>
        <note>catalytic</note>
    </ligand>
</feature>
<evidence type="ECO:0000256" key="3">
    <source>
        <dbReference type="ARBA" id="ARBA00023002"/>
    </source>
</evidence>
<dbReference type="PANTHER" id="PTHR10543:SF24">
    <property type="entry name" value="CAROTENOID ISOMEROOXYGENASE"/>
    <property type="match status" value="1"/>
</dbReference>
<feature type="binding site" evidence="5">
    <location>
        <position position="367"/>
    </location>
    <ligand>
        <name>Fe cation</name>
        <dbReference type="ChEBI" id="CHEBI:24875"/>
        <note>catalytic</note>
    </ligand>
</feature>
<organism evidence="7 8">
    <name type="scientific">Rhizopus microsporus</name>
    <dbReference type="NCBI Taxonomy" id="58291"/>
    <lineage>
        <taxon>Eukaryota</taxon>
        <taxon>Fungi</taxon>
        <taxon>Fungi incertae sedis</taxon>
        <taxon>Mucoromycota</taxon>
        <taxon>Mucoromycotina</taxon>
        <taxon>Mucoromycetes</taxon>
        <taxon>Mucorales</taxon>
        <taxon>Mucorineae</taxon>
        <taxon>Rhizopodaceae</taxon>
        <taxon>Rhizopus</taxon>
    </lineage>
</organism>
<comment type="similarity">
    <text evidence="1">Belongs to the carotenoid oxygenase family.</text>
</comment>
<gene>
    <name evidence="7" type="ORF">BCV71DRAFT_236366</name>
</gene>
<evidence type="ECO:0000313" key="8">
    <source>
        <dbReference type="Proteomes" id="UP000242381"/>
    </source>
</evidence>
<dbReference type="GO" id="GO:0046872">
    <property type="term" value="F:metal ion binding"/>
    <property type="evidence" value="ECO:0007669"/>
    <property type="project" value="UniProtKB-KW"/>
</dbReference>
<evidence type="ECO:0000256" key="1">
    <source>
        <dbReference type="ARBA" id="ARBA00006787"/>
    </source>
</evidence>
<accession>A0A1X0RY35</accession>
<protein>
    <submittedName>
        <fullName evidence="7">Putative carotene-dioxygenase</fullName>
    </submittedName>
</protein>
<sequence>MITLAENNPNKDKNEPAPSPSGFKNVPACEAPVQLEVHGKIPSWVNGVFYRTGAGRYNILMNNGDTFHIEHPFDGLAMLHRFEISGETQEIHYNSRHTSHGTERRYKEQDKTLLTFGPDPCKTIFGRIQSVFHHIVKYSTNVALLEKDPEFEMVNVTITPNFPLGERLEKETGIKRGDALVVKRDANTLQVVDKDTLKLTFIYIEPIKAFTYGHVNEQLQGQLCASHHQYDEETDEYINFTVKLGPVPSFQTFSISPYLPTSPGGKEKASEQQVRVHQPIWRHLGAWKTIEALKPSYIHSFSLTKNYIIIPNFPYYYSYGGLSALYYSNAYQTFYWDETRHTLFHVIDRHTGHHIATYEAEPCFSFHVANAWDEDIELPGGHKERVIFMDYCMYENTDIIDASFELGKSPSGKINLDKVQPARFVKATANKAEHKIAPAQFRRYRLGQVPVSKPDTEKWSSFWSDLTPPSLTAYNKRRVASYTVIGYDIELPRFNPQYNLKKYRYCYGVCESRHAPPYASGSVVNGLIKLDLDQPYLGSNTYLDSPSKIWDEPNCSCSEPVFIPNPDGTKEDDGVILSIVNSSTKDGSESCFLLILDAATMKEVSRSTIGAFNAVTLHGSFTDRFGRGIAVN</sequence>
<evidence type="ECO:0000256" key="6">
    <source>
        <dbReference type="SAM" id="MobiDB-lite"/>
    </source>
</evidence>
<dbReference type="AlphaFoldDB" id="A0A1X0RY35"/>
<keyword evidence="4 5" id="KW-0408">Iron</keyword>
<proteinExistence type="inferred from homology"/>
<name>A0A1X0RY35_RHIZD</name>
<keyword evidence="2 5" id="KW-0479">Metal-binding</keyword>
<dbReference type="PANTHER" id="PTHR10543">
    <property type="entry name" value="BETA-CAROTENE DIOXYGENASE"/>
    <property type="match status" value="1"/>
</dbReference>
<dbReference type="VEuPathDB" id="FungiDB:BCV72DRAFT_22777"/>
<dbReference type="GO" id="GO:0010436">
    <property type="term" value="F:carotenoid dioxygenase activity"/>
    <property type="evidence" value="ECO:0007669"/>
    <property type="project" value="TreeGrafter"/>
</dbReference>
<feature type="binding site" evidence="5">
    <location>
        <position position="227"/>
    </location>
    <ligand>
        <name>Fe cation</name>
        <dbReference type="ChEBI" id="CHEBI:24875"/>
        <note>catalytic</note>
    </ligand>
</feature>
<dbReference type="GO" id="GO:0016121">
    <property type="term" value="P:carotene catabolic process"/>
    <property type="evidence" value="ECO:0007669"/>
    <property type="project" value="TreeGrafter"/>
</dbReference>